<evidence type="ECO:0000256" key="1">
    <source>
        <dbReference type="SAM" id="MobiDB-lite"/>
    </source>
</evidence>
<dbReference type="PANTHER" id="PTHR24177:SF262">
    <property type="entry name" value="OS11G0682000 PROTEIN"/>
    <property type="match status" value="1"/>
</dbReference>
<keyword evidence="2" id="KW-0812">Transmembrane</keyword>
<comment type="caution">
    <text evidence="4">The sequence shown here is derived from an EMBL/GenBank/DDBJ whole genome shotgun (WGS) entry which is preliminary data.</text>
</comment>
<name>A0A835KTI5_9POAL</name>
<reference evidence="4" key="1">
    <citation type="submission" date="2020-07" db="EMBL/GenBank/DDBJ databases">
        <title>Genome sequence and genetic diversity analysis of an under-domesticated orphan crop, white fonio (Digitaria exilis).</title>
        <authorList>
            <person name="Bennetzen J.L."/>
            <person name="Chen S."/>
            <person name="Ma X."/>
            <person name="Wang X."/>
            <person name="Yssel A.E.J."/>
            <person name="Chaluvadi S.R."/>
            <person name="Johnson M."/>
            <person name="Gangashetty P."/>
            <person name="Hamidou F."/>
            <person name="Sanogo M.D."/>
            <person name="Zwaenepoel A."/>
            <person name="Wallace J."/>
            <person name="Van De Peer Y."/>
            <person name="Van Deynze A."/>
        </authorList>
    </citation>
    <scope>NUCLEOTIDE SEQUENCE</scope>
    <source>
        <tissue evidence="4">Leaves</tissue>
    </source>
</reference>
<sequence>MRRARRAPTPRALDGEEAQEAAIFAATITYQAGLTPPSGLWPKDGDGGRRAGDPILLHNYPRRYVAFYSNTASFMSSVAVVVVLMNPNLYCPAIRSYVLSVCKKYVIMMLGILAASVTYNGGLNPPGGAAWHEVGDPVLHDNRRGWYNAFFYSNSTSFRGIRRRHRAAAVLEEPDNNPESSLTKAIDMTIVLDLLGLLVAYEPAELAPSLAASPHAPSSSSPLFKKNRGAPSAAAVPHHPPPPPAPSACTKGVEGELLPLPSFFRILDEHYDQKHRARRIEANSDQACCRSTLQP</sequence>
<gene>
    <name evidence="4" type="ORF">HU200_002799</name>
</gene>
<evidence type="ECO:0000256" key="2">
    <source>
        <dbReference type="SAM" id="Phobius"/>
    </source>
</evidence>
<organism evidence="4 5">
    <name type="scientific">Digitaria exilis</name>
    <dbReference type="NCBI Taxonomy" id="1010633"/>
    <lineage>
        <taxon>Eukaryota</taxon>
        <taxon>Viridiplantae</taxon>
        <taxon>Streptophyta</taxon>
        <taxon>Embryophyta</taxon>
        <taxon>Tracheophyta</taxon>
        <taxon>Spermatophyta</taxon>
        <taxon>Magnoliopsida</taxon>
        <taxon>Liliopsida</taxon>
        <taxon>Poales</taxon>
        <taxon>Poaceae</taxon>
        <taxon>PACMAD clade</taxon>
        <taxon>Panicoideae</taxon>
        <taxon>Panicodae</taxon>
        <taxon>Paniceae</taxon>
        <taxon>Anthephorinae</taxon>
        <taxon>Digitaria</taxon>
    </lineage>
</organism>
<keyword evidence="5" id="KW-1185">Reference proteome</keyword>
<dbReference type="Pfam" id="PF13962">
    <property type="entry name" value="PGG"/>
    <property type="match status" value="2"/>
</dbReference>
<feature type="domain" description="PGG" evidence="3">
    <location>
        <begin position="22"/>
        <end position="86"/>
    </location>
</feature>
<dbReference type="EMBL" id="JACEFO010000186">
    <property type="protein sequence ID" value="KAF8779126.1"/>
    <property type="molecule type" value="Genomic_DNA"/>
</dbReference>
<evidence type="ECO:0000313" key="4">
    <source>
        <dbReference type="EMBL" id="KAF8779126.1"/>
    </source>
</evidence>
<feature type="compositionally biased region" description="Low complexity" evidence="1">
    <location>
        <begin position="210"/>
        <end position="223"/>
    </location>
</feature>
<feature type="domain" description="PGG" evidence="3">
    <location>
        <begin position="106"/>
        <end position="201"/>
    </location>
</feature>
<evidence type="ECO:0000259" key="3">
    <source>
        <dbReference type="Pfam" id="PF13962"/>
    </source>
</evidence>
<dbReference type="Proteomes" id="UP000636709">
    <property type="component" value="Unassembled WGS sequence"/>
</dbReference>
<dbReference type="OrthoDB" id="690517at2759"/>
<feature type="region of interest" description="Disordered" evidence="1">
    <location>
        <begin position="210"/>
        <end position="252"/>
    </location>
</feature>
<evidence type="ECO:0000313" key="5">
    <source>
        <dbReference type="Proteomes" id="UP000636709"/>
    </source>
</evidence>
<keyword evidence="2" id="KW-0472">Membrane</keyword>
<keyword evidence="2" id="KW-1133">Transmembrane helix</keyword>
<accession>A0A835KTI5</accession>
<feature type="transmembrane region" description="Helical" evidence="2">
    <location>
        <begin position="65"/>
        <end position="85"/>
    </location>
</feature>
<dbReference type="PANTHER" id="PTHR24177">
    <property type="entry name" value="CASKIN"/>
    <property type="match status" value="1"/>
</dbReference>
<dbReference type="InterPro" id="IPR026961">
    <property type="entry name" value="PGG_dom"/>
</dbReference>
<protein>
    <recommendedName>
        <fullName evidence="3">PGG domain-containing protein</fullName>
    </recommendedName>
</protein>
<dbReference type="GO" id="GO:0016020">
    <property type="term" value="C:membrane"/>
    <property type="evidence" value="ECO:0007669"/>
    <property type="project" value="TreeGrafter"/>
</dbReference>
<dbReference type="AlphaFoldDB" id="A0A835KTI5"/>
<proteinExistence type="predicted"/>